<sequence length="149" mass="16884">MVDTYSTTISSTHITFKNVPIKNQDMDLNVDNVLNPNDIVDVDDTERVLENEVDQEAESVEQLVASNGLRKSTCDKRTYVRYPSDEPDIAHVVEMVSLYLSNSGKDHWEVVKWVMEYFCGSSNLKLTLGFKKPMLVRYANSDISGSLDD</sequence>
<evidence type="ECO:0008006" key="3">
    <source>
        <dbReference type="Google" id="ProtNLM"/>
    </source>
</evidence>
<protein>
    <recommendedName>
        <fullName evidence="3">Retrovirus-related Pol polyprotein from transposon TNT 1-94</fullName>
    </recommendedName>
</protein>
<dbReference type="Gramene" id="Psat02G0384800-T1">
    <property type="protein sequence ID" value="KAI5437882.1"/>
    <property type="gene ID" value="KIW84_023848"/>
</dbReference>
<evidence type="ECO:0000313" key="2">
    <source>
        <dbReference type="Proteomes" id="UP001058974"/>
    </source>
</evidence>
<organism evidence="1 2">
    <name type="scientific">Pisum sativum</name>
    <name type="common">Garden pea</name>
    <name type="synonym">Lathyrus oleraceus</name>
    <dbReference type="NCBI Taxonomy" id="3888"/>
    <lineage>
        <taxon>Eukaryota</taxon>
        <taxon>Viridiplantae</taxon>
        <taxon>Streptophyta</taxon>
        <taxon>Embryophyta</taxon>
        <taxon>Tracheophyta</taxon>
        <taxon>Spermatophyta</taxon>
        <taxon>Magnoliopsida</taxon>
        <taxon>eudicotyledons</taxon>
        <taxon>Gunneridae</taxon>
        <taxon>Pentapetalae</taxon>
        <taxon>rosids</taxon>
        <taxon>fabids</taxon>
        <taxon>Fabales</taxon>
        <taxon>Fabaceae</taxon>
        <taxon>Papilionoideae</taxon>
        <taxon>50 kb inversion clade</taxon>
        <taxon>NPAAA clade</taxon>
        <taxon>Hologalegina</taxon>
        <taxon>IRL clade</taxon>
        <taxon>Fabeae</taxon>
        <taxon>Lathyrus</taxon>
    </lineage>
</organism>
<dbReference type="AlphaFoldDB" id="A0A9D4YE11"/>
<keyword evidence="2" id="KW-1185">Reference proteome</keyword>
<evidence type="ECO:0000313" key="1">
    <source>
        <dbReference type="EMBL" id="KAI5437882.1"/>
    </source>
</evidence>
<dbReference type="EMBL" id="JAMSHJ010000002">
    <property type="protein sequence ID" value="KAI5437882.1"/>
    <property type="molecule type" value="Genomic_DNA"/>
</dbReference>
<dbReference type="Proteomes" id="UP001058974">
    <property type="component" value="Chromosome 2"/>
</dbReference>
<gene>
    <name evidence="1" type="ORF">KIW84_023848</name>
</gene>
<name>A0A9D4YE11_PEA</name>
<comment type="caution">
    <text evidence="1">The sequence shown here is derived from an EMBL/GenBank/DDBJ whole genome shotgun (WGS) entry which is preliminary data.</text>
</comment>
<proteinExistence type="predicted"/>
<accession>A0A9D4YE11</accession>
<reference evidence="1 2" key="1">
    <citation type="journal article" date="2022" name="Nat. Genet.">
        <title>Improved pea reference genome and pan-genome highlight genomic features and evolutionary characteristics.</title>
        <authorList>
            <person name="Yang T."/>
            <person name="Liu R."/>
            <person name="Luo Y."/>
            <person name="Hu S."/>
            <person name="Wang D."/>
            <person name="Wang C."/>
            <person name="Pandey M.K."/>
            <person name="Ge S."/>
            <person name="Xu Q."/>
            <person name="Li N."/>
            <person name="Li G."/>
            <person name="Huang Y."/>
            <person name="Saxena R.K."/>
            <person name="Ji Y."/>
            <person name="Li M."/>
            <person name="Yan X."/>
            <person name="He Y."/>
            <person name="Liu Y."/>
            <person name="Wang X."/>
            <person name="Xiang C."/>
            <person name="Varshney R.K."/>
            <person name="Ding H."/>
            <person name="Gao S."/>
            <person name="Zong X."/>
        </authorList>
    </citation>
    <scope>NUCLEOTIDE SEQUENCE [LARGE SCALE GENOMIC DNA]</scope>
    <source>
        <strain evidence="1 2">cv. Zhongwan 6</strain>
    </source>
</reference>